<gene>
    <name evidence="9" type="ORF">PMACD_LOCUS4636</name>
</gene>
<evidence type="ECO:0000256" key="6">
    <source>
        <dbReference type="RuleBase" id="RU000682"/>
    </source>
</evidence>
<dbReference type="Proteomes" id="UP000663880">
    <property type="component" value="Unassembled WGS sequence"/>
</dbReference>
<dbReference type="OrthoDB" id="6159439at2759"/>
<dbReference type="Pfam" id="PF00046">
    <property type="entry name" value="Homeodomain"/>
    <property type="match status" value="1"/>
</dbReference>
<proteinExistence type="predicted"/>
<dbReference type="CDD" id="cd00086">
    <property type="entry name" value="homeodomain"/>
    <property type="match status" value="1"/>
</dbReference>
<organism evidence="9 10">
    <name type="scientific">Pieris macdunnoughi</name>
    <dbReference type="NCBI Taxonomy" id="345717"/>
    <lineage>
        <taxon>Eukaryota</taxon>
        <taxon>Metazoa</taxon>
        <taxon>Ecdysozoa</taxon>
        <taxon>Arthropoda</taxon>
        <taxon>Hexapoda</taxon>
        <taxon>Insecta</taxon>
        <taxon>Pterygota</taxon>
        <taxon>Neoptera</taxon>
        <taxon>Endopterygota</taxon>
        <taxon>Lepidoptera</taxon>
        <taxon>Glossata</taxon>
        <taxon>Ditrysia</taxon>
        <taxon>Papilionoidea</taxon>
        <taxon>Pieridae</taxon>
        <taxon>Pierinae</taxon>
        <taxon>Pieris</taxon>
    </lineage>
</organism>
<evidence type="ECO:0000256" key="7">
    <source>
        <dbReference type="SAM" id="MobiDB-lite"/>
    </source>
</evidence>
<keyword evidence="3 5" id="KW-0371">Homeobox</keyword>
<feature type="compositionally biased region" description="Low complexity" evidence="7">
    <location>
        <begin position="11"/>
        <end position="28"/>
    </location>
</feature>
<accession>A0A821Q999</accession>
<sequence length="542" mass="60678">MSTISPSPTASVNSDESNDSMSSEYSSEVVKDLTEEKPVEYLAQSSYYKVTSHGVEDILADSAYNVHDNSFQLCKPEVTSVPHILDYNSRDSSAFTIQDILGLQQSYTSGNPHEEELNRYEYQIPQYDNISNSSNNNYASGAEDGIGEEFHKGENVYTSNLQLGEQVVYRSYANESLRCQQSNELSSDIVKDPEEQANDLNESSFPNQNSTWCDKALLNNSGISVTSSLTNENMSSDPYQKGFTKRARTAYTSSQLVELENEFHQNRYLCRPRRIELANYLHLSERQIKIWFQNRRMKYKKDNKHNKPSSSVDDSSPSTSSKEMSPSHQDHKLSHGRSCGGHDRHRRLITDGHTSHKIYLTANDTVMRPPEYPQMNSIKSIIKSTQNAMDLPSYTPNLTYSTYYAAGTSSGRASYSPVSEVYRYNGDESLQPNSSALSTLPSDSYVPNGISIKLGDEISRYPTSAASYYNSLSATMMPSTSDIYAYSSGIPSISTHSYEENLQNRPNISLNQDAYFSYLPTTDTSSQNTSAASKFSSSYISL</sequence>
<dbReference type="SUPFAM" id="SSF46689">
    <property type="entry name" value="Homeodomain-like"/>
    <property type="match status" value="1"/>
</dbReference>
<evidence type="ECO:0000313" key="10">
    <source>
        <dbReference type="Proteomes" id="UP000663880"/>
    </source>
</evidence>
<dbReference type="PROSITE" id="PS00027">
    <property type="entry name" value="HOMEOBOX_1"/>
    <property type="match status" value="1"/>
</dbReference>
<dbReference type="GO" id="GO:0000978">
    <property type="term" value="F:RNA polymerase II cis-regulatory region sequence-specific DNA binding"/>
    <property type="evidence" value="ECO:0007669"/>
    <property type="project" value="TreeGrafter"/>
</dbReference>
<keyword evidence="2 5" id="KW-0238">DNA-binding</keyword>
<dbReference type="PANTHER" id="PTHR45664:SF12">
    <property type="entry name" value="PANCREAS_DUODENUM HOMEOBOX PROTEIN 1"/>
    <property type="match status" value="1"/>
</dbReference>
<dbReference type="EMBL" id="CAJOBZ010000008">
    <property type="protein sequence ID" value="CAF4821540.1"/>
    <property type="molecule type" value="Genomic_DNA"/>
</dbReference>
<comment type="caution">
    <text evidence="9">The sequence shown here is derived from an EMBL/GenBank/DDBJ whole genome shotgun (WGS) entry which is preliminary data.</text>
</comment>
<evidence type="ECO:0000259" key="8">
    <source>
        <dbReference type="PROSITE" id="PS50071"/>
    </source>
</evidence>
<evidence type="ECO:0000256" key="4">
    <source>
        <dbReference type="ARBA" id="ARBA00023242"/>
    </source>
</evidence>
<feature type="region of interest" description="Disordered" evidence="7">
    <location>
        <begin position="300"/>
        <end position="352"/>
    </location>
</feature>
<comment type="subcellular location">
    <subcellularLocation>
        <location evidence="1 5 6">Nucleus</location>
    </subcellularLocation>
</comment>
<dbReference type="AlphaFoldDB" id="A0A821Q999"/>
<dbReference type="PANTHER" id="PTHR45664">
    <property type="entry name" value="PROTEIN ZERKNUELLT 1-RELATED"/>
    <property type="match status" value="1"/>
</dbReference>
<keyword evidence="4 5" id="KW-0539">Nucleus</keyword>
<dbReference type="InterPro" id="IPR009057">
    <property type="entry name" value="Homeodomain-like_sf"/>
</dbReference>
<dbReference type="GO" id="GO:0000981">
    <property type="term" value="F:DNA-binding transcription factor activity, RNA polymerase II-specific"/>
    <property type="evidence" value="ECO:0007669"/>
    <property type="project" value="InterPro"/>
</dbReference>
<feature type="domain" description="Homeobox" evidence="8">
    <location>
        <begin position="242"/>
        <end position="302"/>
    </location>
</feature>
<protein>
    <recommendedName>
        <fullName evidence="8">Homeobox domain-containing protein</fullName>
    </recommendedName>
</protein>
<evidence type="ECO:0000256" key="5">
    <source>
        <dbReference type="PROSITE-ProRule" id="PRU00108"/>
    </source>
</evidence>
<keyword evidence="10" id="KW-1185">Reference proteome</keyword>
<evidence type="ECO:0000256" key="1">
    <source>
        <dbReference type="ARBA" id="ARBA00004123"/>
    </source>
</evidence>
<dbReference type="SMART" id="SM00389">
    <property type="entry name" value="HOX"/>
    <property type="match status" value="1"/>
</dbReference>
<dbReference type="Gene3D" id="1.10.10.60">
    <property type="entry name" value="Homeodomain-like"/>
    <property type="match status" value="1"/>
</dbReference>
<evidence type="ECO:0000256" key="2">
    <source>
        <dbReference type="ARBA" id="ARBA00023125"/>
    </source>
</evidence>
<dbReference type="GO" id="GO:0005634">
    <property type="term" value="C:nucleus"/>
    <property type="evidence" value="ECO:0007669"/>
    <property type="project" value="UniProtKB-SubCell"/>
</dbReference>
<dbReference type="InterPro" id="IPR017970">
    <property type="entry name" value="Homeobox_CS"/>
</dbReference>
<dbReference type="InterPro" id="IPR020479">
    <property type="entry name" value="HD_metazoa"/>
</dbReference>
<dbReference type="PROSITE" id="PS50071">
    <property type="entry name" value="HOMEOBOX_2"/>
    <property type="match status" value="1"/>
</dbReference>
<dbReference type="GO" id="GO:0045944">
    <property type="term" value="P:positive regulation of transcription by RNA polymerase II"/>
    <property type="evidence" value="ECO:0007669"/>
    <property type="project" value="UniProtKB-ARBA"/>
</dbReference>
<feature type="compositionally biased region" description="Low complexity" evidence="7">
    <location>
        <begin position="308"/>
        <end position="327"/>
    </location>
</feature>
<feature type="DNA-binding region" description="Homeobox" evidence="5">
    <location>
        <begin position="244"/>
        <end position="303"/>
    </location>
</feature>
<dbReference type="InterPro" id="IPR001356">
    <property type="entry name" value="HD"/>
</dbReference>
<reference evidence="9" key="1">
    <citation type="submission" date="2021-02" db="EMBL/GenBank/DDBJ databases">
        <authorList>
            <person name="Steward A R."/>
        </authorList>
    </citation>
    <scope>NUCLEOTIDE SEQUENCE</scope>
</reference>
<dbReference type="PRINTS" id="PR00024">
    <property type="entry name" value="HOMEOBOX"/>
</dbReference>
<feature type="region of interest" description="Disordered" evidence="7">
    <location>
        <begin position="1"/>
        <end position="30"/>
    </location>
</feature>
<evidence type="ECO:0000313" key="9">
    <source>
        <dbReference type="EMBL" id="CAF4821540.1"/>
    </source>
</evidence>
<name>A0A821Q999_9NEOP</name>
<feature type="compositionally biased region" description="Polar residues" evidence="7">
    <location>
        <begin position="1"/>
        <end position="10"/>
    </location>
</feature>
<evidence type="ECO:0000256" key="3">
    <source>
        <dbReference type="ARBA" id="ARBA00023155"/>
    </source>
</evidence>